<dbReference type="AlphaFoldDB" id="A0A9W8EGC2"/>
<proteinExistence type="predicted"/>
<evidence type="ECO:0000313" key="3">
    <source>
        <dbReference type="Proteomes" id="UP001150907"/>
    </source>
</evidence>
<sequence length="243" mass="26890">MPSASDAVALATRVLFLRTTTQIDLLMEISSSPLSQRWDFLGPPTTTASGLSDYASFFHDVDAALQWQTDNNIGDYIRHSHYALELTEEQAEILCAANVRLYNSIDEGEQRHALVPFAVVGQATYAVDLLWEHEQWRYFNTVACNGRLPDFELPPGAVVQGTTKTKSTIEEEDDSYWGQWDDDDDEREETVPSNEPQPQPQHSLLVKSVRLSLAAAAATARAAGLSDPEFLSLAADALHSQAH</sequence>
<evidence type="ECO:0000256" key="1">
    <source>
        <dbReference type="SAM" id="MobiDB-lite"/>
    </source>
</evidence>
<dbReference type="EMBL" id="JANBQF010000110">
    <property type="protein sequence ID" value="KAJ2005274.1"/>
    <property type="molecule type" value="Genomic_DNA"/>
</dbReference>
<feature type="compositionally biased region" description="Polar residues" evidence="1">
    <location>
        <begin position="191"/>
        <end position="202"/>
    </location>
</feature>
<dbReference type="Proteomes" id="UP001150907">
    <property type="component" value="Unassembled WGS sequence"/>
</dbReference>
<gene>
    <name evidence="2" type="ORF">H4R26_002031</name>
</gene>
<feature type="region of interest" description="Disordered" evidence="1">
    <location>
        <begin position="155"/>
        <end position="203"/>
    </location>
</feature>
<feature type="compositionally biased region" description="Acidic residues" evidence="1">
    <location>
        <begin position="170"/>
        <end position="188"/>
    </location>
</feature>
<reference evidence="2" key="1">
    <citation type="submission" date="2022-07" db="EMBL/GenBank/DDBJ databases">
        <title>Phylogenomic reconstructions and comparative analyses of Kickxellomycotina fungi.</title>
        <authorList>
            <person name="Reynolds N.K."/>
            <person name="Stajich J.E."/>
            <person name="Barry K."/>
            <person name="Grigoriev I.V."/>
            <person name="Crous P."/>
            <person name="Smith M.E."/>
        </authorList>
    </citation>
    <scope>NUCLEOTIDE SEQUENCE</scope>
    <source>
        <strain evidence="2">IMI 214461</strain>
    </source>
</reference>
<evidence type="ECO:0000313" key="2">
    <source>
        <dbReference type="EMBL" id="KAJ2005274.1"/>
    </source>
</evidence>
<protein>
    <submittedName>
        <fullName evidence="2">Uncharacterized protein</fullName>
    </submittedName>
</protein>
<accession>A0A9W8EGC2</accession>
<name>A0A9W8EGC2_9FUNG</name>
<organism evidence="2 3">
    <name type="scientific">Coemansia thaxteri</name>
    <dbReference type="NCBI Taxonomy" id="2663907"/>
    <lineage>
        <taxon>Eukaryota</taxon>
        <taxon>Fungi</taxon>
        <taxon>Fungi incertae sedis</taxon>
        <taxon>Zoopagomycota</taxon>
        <taxon>Kickxellomycotina</taxon>
        <taxon>Kickxellomycetes</taxon>
        <taxon>Kickxellales</taxon>
        <taxon>Kickxellaceae</taxon>
        <taxon>Coemansia</taxon>
    </lineage>
</organism>
<dbReference type="OrthoDB" id="5596480at2759"/>
<keyword evidence="3" id="KW-1185">Reference proteome</keyword>
<comment type="caution">
    <text evidence="2">The sequence shown here is derived from an EMBL/GenBank/DDBJ whole genome shotgun (WGS) entry which is preliminary data.</text>
</comment>